<dbReference type="AlphaFoldDB" id="A0A5R8K861"/>
<dbReference type="RefSeq" id="WP_138088521.1">
    <property type="nucleotide sequence ID" value="NZ_VAUV01000023.1"/>
</dbReference>
<evidence type="ECO:0000313" key="2">
    <source>
        <dbReference type="Proteomes" id="UP000306196"/>
    </source>
</evidence>
<accession>A0A5R8K861</accession>
<dbReference type="EMBL" id="VAUV01000023">
    <property type="protein sequence ID" value="TLD68532.1"/>
    <property type="molecule type" value="Genomic_DNA"/>
</dbReference>
<comment type="caution">
    <text evidence="1">The sequence shown here is derived from an EMBL/GenBank/DDBJ whole genome shotgun (WGS) entry which is preliminary data.</text>
</comment>
<name>A0A5R8K861_9BACT</name>
<protein>
    <submittedName>
        <fullName evidence="1">Uncharacterized protein</fullName>
    </submittedName>
</protein>
<dbReference type="Proteomes" id="UP000306196">
    <property type="component" value="Unassembled WGS sequence"/>
</dbReference>
<gene>
    <name evidence="1" type="ORF">FEM03_22265</name>
</gene>
<keyword evidence="2" id="KW-1185">Reference proteome</keyword>
<proteinExistence type="predicted"/>
<organism evidence="1 2">
    <name type="scientific">Phragmitibacter flavus</name>
    <dbReference type="NCBI Taxonomy" id="2576071"/>
    <lineage>
        <taxon>Bacteria</taxon>
        <taxon>Pseudomonadati</taxon>
        <taxon>Verrucomicrobiota</taxon>
        <taxon>Verrucomicrobiia</taxon>
        <taxon>Verrucomicrobiales</taxon>
        <taxon>Verrucomicrobiaceae</taxon>
        <taxon>Phragmitibacter</taxon>
    </lineage>
</organism>
<sequence>MNVLNINTRKQFEDWLTDNVAFADARILSLTAASKPDPSSTPSAVTIELAYQIEGSYKAHSRRVSRVFRIRATKIAQYSLSADAAISSEHWSEGIAAVESESPIAFELDVPARLSLHCSEISVEERPKLFETVAPRLSNREVFANAPRTLMPTPAQWQTRFNALDQDVVWHIYRSEPQQTAEVPIANYEGWFLQVRRDLDDAHQGIFFFSCRPEKHGFRVAIQNQGASKLLWQSAMRVLSEFDGVEIHCGNCEFPGADFFRAWTSSEEAQQAAS</sequence>
<evidence type="ECO:0000313" key="1">
    <source>
        <dbReference type="EMBL" id="TLD68532.1"/>
    </source>
</evidence>
<reference evidence="1 2" key="1">
    <citation type="submission" date="2019-05" db="EMBL/GenBank/DDBJ databases">
        <title>Verrucobacter flavum gen. nov., sp. nov. a new member of the family Verrucomicrobiaceae.</title>
        <authorList>
            <person name="Szuroczki S."/>
            <person name="Abbaszade G."/>
            <person name="Szabo A."/>
            <person name="Felfoldi T."/>
            <person name="Schumann P."/>
            <person name="Boka K."/>
            <person name="Keki Z."/>
            <person name="Toumi M."/>
            <person name="Toth E."/>
        </authorList>
    </citation>
    <scope>NUCLEOTIDE SEQUENCE [LARGE SCALE GENOMIC DNA]</scope>
    <source>
        <strain evidence="1 2">MG-N-17</strain>
    </source>
</reference>
<dbReference type="OrthoDB" id="3035306at2"/>